<dbReference type="AlphaFoldDB" id="A0A017RYR7"/>
<dbReference type="InterPro" id="IPR004860">
    <property type="entry name" value="LAGLIDADG_dom"/>
</dbReference>
<dbReference type="PANTHER" id="PTHR36181">
    <property type="entry name" value="INTRON-ENCODED ENDONUCLEASE AI3-RELATED"/>
    <property type="match status" value="1"/>
</dbReference>
<dbReference type="GO" id="GO:0004519">
    <property type="term" value="F:endonuclease activity"/>
    <property type="evidence" value="ECO:0007669"/>
    <property type="project" value="InterPro"/>
</dbReference>
<dbReference type="OrthoDB" id="5405897at2759"/>
<name>A0A017RYR7_ASPRC</name>
<dbReference type="InterPro" id="IPR051289">
    <property type="entry name" value="LAGLIDADG_Endonuclease"/>
</dbReference>
<dbReference type="GO" id="GO:0005739">
    <property type="term" value="C:mitochondrion"/>
    <property type="evidence" value="ECO:0007669"/>
    <property type="project" value="UniProtKB-ARBA"/>
</dbReference>
<dbReference type="RefSeq" id="XP_040633618.1">
    <property type="nucleotide sequence ID" value="XM_040787303.1"/>
</dbReference>
<evidence type="ECO:0000313" key="3">
    <source>
        <dbReference type="Proteomes" id="UP000019804"/>
    </source>
</evidence>
<dbReference type="Proteomes" id="UP000019804">
    <property type="component" value="Unassembled WGS sequence"/>
</dbReference>
<dbReference type="HOGENOM" id="CLU_1073552_0_0_1"/>
<dbReference type="PANTHER" id="PTHR36181:SF1">
    <property type="entry name" value="LAGLIDADG ENDONUCLEASE"/>
    <property type="match status" value="1"/>
</dbReference>
<proteinExistence type="predicted"/>
<feature type="domain" description="Homing endonuclease LAGLIDADG" evidence="1">
    <location>
        <begin position="153"/>
        <end position="259"/>
    </location>
</feature>
<dbReference type="Gene3D" id="3.10.28.10">
    <property type="entry name" value="Homing endonucleases"/>
    <property type="match status" value="2"/>
</dbReference>
<feature type="domain" description="Homing endonuclease LAGLIDADG" evidence="1">
    <location>
        <begin position="37"/>
        <end position="130"/>
    </location>
</feature>
<organism evidence="2 3">
    <name type="scientific">Aspergillus ruber (strain CBS 135680)</name>
    <dbReference type="NCBI Taxonomy" id="1388766"/>
    <lineage>
        <taxon>Eukaryota</taxon>
        <taxon>Fungi</taxon>
        <taxon>Dikarya</taxon>
        <taxon>Ascomycota</taxon>
        <taxon>Pezizomycotina</taxon>
        <taxon>Eurotiomycetes</taxon>
        <taxon>Eurotiomycetidae</taxon>
        <taxon>Eurotiales</taxon>
        <taxon>Aspergillaceae</taxon>
        <taxon>Aspergillus</taxon>
        <taxon>Aspergillus subgen. Aspergillus</taxon>
    </lineage>
</organism>
<evidence type="ECO:0000259" key="1">
    <source>
        <dbReference type="Pfam" id="PF00961"/>
    </source>
</evidence>
<accession>A0A017RYR7</accession>
<protein>
    <recommendedName>
        <fullName evidence="1">Homing endonuclease LAGLIDADG domain-containing protein</fullName>
    </recommendedName>
</protein>
<dbReference type="SUPFAM" id="SSF55608">
    <property type="entry name" value="Homing endonucleases"/>
    <property type="match status" value="2"/>
</dbReference>
<evidence type="ECO:0000313" key="2">
    <source>
        <dbReference type="EMBL" id="EYE89928.1"/>
    </source>
</evidence>
<dbReference type="GeneID" id="63702427"/>
<dbReference type="Pfam" id="PF00961">
    <property type="entry name" value="LAGLIDADG_1"/>
    <property type="match status" value="2"/>
</dbReference>
<gene>
    <name evidence="2" type="ORF">EURHEDRAFT_534624</name>
</gene>
<reference evidence="3" key="1">
    <citation type="journal article" date="2014" name="Nat. Commun.">
        <title>Genomic adaptations of the halophilic Dead Sea filamentous fungus Eurotium rubrum.</title>
        <authorList>
            <person name="Kis-Papo T."/>
            <person name="Weig A.R."/>
            <person name="Riley R."/>
            <person name="Persoh D."/>
            <person name="Salamov A."/>
            <person name="Sun H."/>
            <person name="Lipzen A."/>
            <person name="Wasser S.P."/>
            <person name="Rambold G."/>
            <person name="Grigoriev I.V."/>
            <person name="Nevo E."/>
        </authorList>
    </citation>
    <scope>NUCLEOTIDE SEQUENCE [LARGE SCALE GENOMIC DNA]</scope>
    <source>
        <strain evidence="3">CBS 135680</strain>
    </source>
</reference>
<dbReference type="EMBL" id="KK088494">
    <property type="protein sequence ID" value="EYE89928.1"/>
    <property type="molecule type" value="Genomic_DNA"/>
</dbReference>
<dbReference type="InterPro" id="IPR027434">
    <property type="entry name" value="Homing_endonucl"/>
</dbReference>
<keyword evidence="3" id="KW-1185">Reference proteome</keyword>
<sequence length="259" mass="29607">MYVKIASAISKEIIEKVKLNISKSLLKDKNNQFGYYLAGLFEGDGHISLPFLGNTTLNRVLNPRIVFTSHENNLELFVNIQTMLKEKGRFQKSGGNTIRFIIGDIEGIKLFIDTINNKLRTPNKNESLNNLIDFINKKYNLAIPFSVLDESDFSENNGHFGVKIVEAKPKSDTRKRSVSNSISLKFRLDQQYIEKLNRESNFNIMEKLANFLDCKLSIYNNKTGKVLSLNVTSLEKVGFVVNYFNQYPLLGTKCKDFKD</sequence>